<sequence>MYGGTEVYRVRIEEAGLRDHLNVSQSVIDPANLQTEPTIRTTSHIQGSLMMPAQRCTSDGAVRPLGISSEEADRINTFTLRNLFLTLLPSHTSTSQFAPIRRRHEDNTHLGTRSIWPN</sequence>
<dbReference type="Proteomes" id="UP000286415">
    <property type="component" value="Unassembled WGS sequence"/>
</dbReference>
<reference evidence="1 2" key="1">
    <citation type="journal article" date="2018" name="Biotechnol. Adv.">
        <title>Improved genomic resources and new bioinformatic workflow for the carcinogenic parasite Clonorchis sinensis: Biotechnological implications.</title>
        <authorList>
            <person name="Wang D."/>
            <person name="Korhonen P.K."/>
            <person name="Gasser R.B."/>
            <person name="Young N.D."/>
        </authorList>
    </citation>
    <scope>NUCLEOTIDE SEQUENCE [LARGE SCALE GENOMIC DNA]</scope>
    <source>
        <strain evidence="1">Cs-k2</strain>
    </source>
</reference>
<evidence type="ECO:0000313" key="2">
    <source>
        <dbReference type="Proteomes" id="UP000286415"/>
    </source>
</evidence>
<name>A0A3R7FPR8_CLOSI</name>
<reference evidence="1 2" key="2">
    <citation type="journal article" date="2021" name="Genomics">
        <title>High-quality reference genome for Clonorchis sinensis.</title>
        <authorList>
            <person name="Young N.D."/>
            <person name="Stroehlein A.J."/>
            <person name="Kinkar L."/>
            <person name="Wang T."/>
            <person name="Sohn W.M."/>
            <person name="Chang B.C.H."/>
            <person name="Kaur P."/>
            <person name="Weisz D."/>
            <person name="Dudchenko O."/>
            <person name="Aiden E.L."/>
            <person name="Korhonen P.K."/>
            <person name="Gasser R.B."/>
        </authorList>
    </citation>
    <scope>NUCLEOTIDE SEQUENCE [LARGE SCALE GENOMIC DNA]</scope>
    <source>
        <strain evidence="1">Cs-k2</strain>
    </source>
</reference>
<comment type="caution">
    <text evidence="1">The sequence shown here is derived from an EMBL/GenBank/DDBJ whole genome shotgun (WGS) entry which is preliminary data.</text>
</comment>
<organism evidence="1 2">
    <name type="scientific">Clonorchis sinensis</name>
    <name type="common">Chinese liver fluke</name>
    <dbReference type="NCBI Taxonomy" id="79923"/>
    <lineage>
        <taxon>Eukaryota</taxon>
        <taxon>Metazoa</taxon>
        <taxon>Spiralia</taxon>
        <taxon>Lophotrochozoa</taxon>
        <taxon>Platyhelminthes</taxon>
        <taxon>Trematoda</taxon>
        <taxon>Digenea</taxon>
        <taxon>Opisthorchiida</taxon>
        <taxon>Opisthorchiata</taxon>
        <taxon>Opisthorchiidae</taxon>
        <taxon>Clonorchis</taxon>
    </lineage>
</organism>
<evidence type="ECO:0000313" key="1">
    <source>
        <dbReference type="EMBL" id="KAG5455012.1"/>
    </source>
</evidence>
<proteinExistence type="predicted"/>
<protein>
    <submittedName>
        <fullName evidence="1">Uncharacterized protein</fullName>
    </submittedName>
</protein>
<accession>A0A3R7FPR8</accession>
<dbReference type="InParanoid" id="A0A3R7FPR8"/>
<keyword evidence="2" id="KW-1185">Reference proteome</keyword>
<gene>
    <name evidence="1" type="ORF">CSKR_113771</name>
</gene>
<dbReference type="EMBL" id="NIRI02000005">
    <property type="protein sequence ID" value="KAG5455012.1"/>
    <property type="molecule type" value="Genomic_DNA"/>
</dbReference>
<dbReference type="AlphaFoldDB" id="A0A3R7FPR8"/>